<dbReference type="EMBL" id="VSSQ01001550">
    <property type="protein sequence ID" value="MPM09267.1"/>
    <property type="molecule type" value="Genomic_DNA"/>
</dbReference>
<dbReference type="SUPFAM" id="SSF56219">
    <property type="entry name" value="DNase I-like"/>
    <property type="match status" value="1"/>
</dbReference>
<dbReference type="InterPro" id="IPR036691">
    <property type="entry name" value="Endo/exonu/phosph_ase_sf"/>
</dbReference>
<sequence>MEKGNVVIAGDFNSNKIWDKDHKIGNHSEVVNFLSENGIKSTYHQFFDEEQGKETQPTHYFWHRQSKPFHIDYCFASAGWMERLENVAVGKYEDWAQKSDHCPVIVDFK</sequence>
<name>A0A644WZY3_9ZZZZ</name>
<protein>
    <recommendedName>
        <fullName evidence="2">Endonuclease/exonuclease/phosphatase domain-containing protein</fullName>
    </recommendedName>
</protein>
<dbReference type="AlphaFoldDB" id="A0A644WZY3"/>
<evidence type="ECO:0000313" key="1">
    <source>
        <dbReference type="EMBL" id="MPM09267.1"/>
    </source>
</evidence>
<accession>A0A644WZY3</accession>
<reference evidence="1" key="1">
    <citation type="submission" date="2019-08" db="EMBL/GenBank/DDBJ databases">
        <authorList>
            <person name="Kucharzyk K."/>
            <person name="Murdoch R.W."/>
            <person name="Higgins S."/>
            <person name="Loffler F."/>
        </authorList>
    </citation>
    <scope>NUCLEOTIDE SEQUENCE</scope>
</reference>
<evidence type="ECO:0008006" key="2">
    <source>
        <dbReference type="Google" id="ProtNLM"/>
    </source>
</evidence>
<proteinExistence type="predicted"/>
<dbReference type="Gene3D" id="3.60.10.10">
    <property type="entry name" value="Endonuclease/exonuclease/phosphatase"/>
    <property type="match status" value="1"/>
</dbReference>
<comment type="caution">
    <text evidence="1">The sequence shown here is derived from an EMBL/GenBank/DDBJ whole genome shotgun (WGS) entry which is preliminary data.</text>
</comment>
<organism evidence="1">
    <name type="scientific">bioreactor metagenome</name>
    <dbReference type="NCBI Taxonomy" id="1076179"/>
    <lineage>
        <taxon>unclassified sequences</taxon>
        <taxon>metagenomes</taxon>
        <taxon>ecological metagenomes</taxon>
    </lineage>
</organism>
<gene>
    <name evidence="1" type="ORF">SDC9_55583</name>
</gene>